<evidence type="ECO:0000313" key="1">
    <source>
        <dbReference type="EMBL" id="KAJ8104722.1"/>
    </source>
</evidence>
<gene>
    <name evidence="1" type="ORF">ONZ43_g7714</name>
</gene>
<name>A0ACC2HNS1_9PEZI</name>
<sequence length="757" mass="83754">MALGHEDLRRHENIVQLIAITWEIENVKDWSSKADITVWPVMILEKAELGDLGHFLRGKGVETDLLTRLRMCAGIASALAAVHQNGIVHGDIKPENALVFTGGVVKLSDFGFSARASNKLLELAGTYPWRAPEINSLDRATPQQGKLTDLYSFGMLCLWILFRNRLAVMGEIGVPPPLLRGSLGSLSSSDSSASSCLSTPRSDPVAQVVSDLEHLKLLNTANKKTNGMSKLAQDLVGELTKGKIRDYLGQLFARLLSFTASSRVSDDTAADFRQISQNLLDLSPNDKAKPINSVHATQKDNRHVPRTLPKASAFQVSSSLESLCQADFRVRKHIFDCLLQEYNEARNDDDAKAMLAVQLAFCKEVGFGTMKDSVTADTYRREGHIEAIQLQNLVDSTRTSQEPFNSRLRALCASGIIQPIHYGTDFRSVANPGVSEEIRKSSEAEIERMETVLGKTHSAILNLKWSLSAILMNSESRLGPVRHLHKMMQELHADPNHGPLHRHSLLTRGYFCLSLRRLSSRSTAGTIVAYSKETHSALVDHGLADHVLPLQISVQISDLLYGMGHLKESTRFFEFAQLGMNQKFGPEHGNTVMLLDKKTDHLVREGKLADALENIKDVSKRMEGLVDDGDDVKSYLRRRNATIFCLSGRFEEALGLIEDELAAMRARDIPEDHLAYLEGLMAKAKLLLKLGRFEEAAACARSMIQALRGMPWPLVSPPPYLRGDEGCPQNPVYSPVQELAELLGQNKMVTPEKGADC</sequence>
<evidence type="ECO:0000313" key="2">
    <source>
        <dbReference type="Proteomes" id="UP001153334"/>
    </source>
</evidence>
<organism evidence="1 2">
    <name type="scientific">Nemania bipapillata</name>
    <dbReference type="NCBI Taxonomy" id="110536"/>
    <lineage>
        <taxon>Eukaryota</taxon>
        <taxon>Fungi</taxon>
        <taxon>Dikarya</taxon>
        <taxon>Ascomycota</taxon>
        <taxon>Pezizomycotina</taxon>
        <taxon>Sordariomycetes</taxon>
        <taxon>Xylariomycetidae</taxon>
        <taxon>Xylariales</taxon>
        <taxon>Xylariaceae</taxon>
        <taxon>Nemania</taxon>
    </lineage>
</organism>
<proteinExistence type="predicted"/>
<protein>
    <submittedName>
        <fullName evidence="1">Uncharacterized protein</fullName>
    </submittedName>
</protein>
<accession>A0ACC2HNS1</accession>
<keyword evidence="2" id="KW-1185">Reference proteome</keyword>
<reference evidence="1" key="1">
    <citation type="submission" date="2022-11" db="EMBL/GenBank/DDBJ databases">
        <title>Genome Sequence of Nemania bipapillata.</title>
        <authorList>
            <person name="Buettner E."/>
        </authorList>
    </citation>
    <scope>NUCLEOTIDE SEQUENCE</scope>
    <source>
        <strain evidence="1">CP14</strain>
    </source>
</reference>
<dbReference type="Proteomes" id="UP001153334">
    <property type="component" value="Unassembled WGS sequence"/>
</dbReference>
<comment type="caution">
    <text evidence="1">The sequence shown here is derived from an EMBL/GenBank/DDBJ whole genome shotgun (WGS) entry which is preliminary data.</text>
</comment>
<dbReference type="EMBL" id="JAPESX010003561">
    <property type="protein sequence ID" value="KAJ8104722.1"/>
    <property type="molecule type" value="Genomic_DNA"/>
</dbReference>